<reference evidence="2" key="1">
    <citation type="submission" date="2022-11" db="UniProtKB">
        <authorList>
            <consortium name="WormBaseParasite"/>
        </authorList>
    </citation>
    <scope>IDENTIFICATION</scope>
</reference>
<accession>A0AC34QUA2</accession>
<dbReference type="Proteomes" id="UP000887576">
    <property type="component" value="Unplaced"/>
</dbReference>
<proteinExistence type="predicted"/>
<dbReference type="WBParaSite" id="JU765_v2.g19572.t1">
    <property type="protein sequence ID" value="JU765_v2.g19572.t1"/>
    <property type="gene ID" value="JU765_v2.g19572"/>
</dbReference>
<name>A0AC34QUA2_9BILA</name>
<protein>
    <submittedName>
        <fullName evidence="2">Uncharacterized protein</fullName>
    </submittedName>
</protein>
<evidence type="ECO:0000313" key="1">
    <source>
        <dbReference type="Proteomes" id="UP000887576"/>
    </source>
</evidence>
<organism evidence="1 2">
    <name type="scientific">Panagrolaimus sp. JU765</name>
    <dbReference type="NCBI Taxonomy" id="591449"/>
    <lineage>
        <taxon>Eukaryota</taxon>
        <taxon>Metazoa</taxon>
        <taxon>Ecdysozoa</taxon>
        <taxon>Nematoda</taxon>
        <taxon>Chromadorea</taxon>
        <taxon>Rhabditida</taxon>
        <taxon>Tylenchina</taxon>
        <taxon>Panagrolaimomorpha</taxon>
        <taxon>Panagrolaimoidea</taxon>
        <taxon>Panagrolaimidae</taxon>
        <taxon>Panagrolaimus</taxon>
    </lineage>
</organism>
<evidence type="ECO:0000313" key="2">
    <source>
        <dbReference type="WBParaSite" id="JU765_v2.g19572.t1"/>
    </source>
</evidence>
<sequence>MHRPKSEEAVGSASTSDIEPEIDETLDTLEKKNDAFTEMLTQKLSSLTTSEEENREMVDEKTPALSSTLHSESFTFEHETIDFVPVQTTGIMDSLSGKFRSLMGGRKILAKYTEYPGQGPGYLPKKMRERKCVKNSSDVIFFRHSESFTFEHETIDFVPVQTTGIMDSLSGKFRSLMGGRKEDLTKTNKRASITTTQVHFTTMPFETCEVYDGTDHKRYDIDNAISADQSKDRLIIAHHHYDDSGDNSVCVPPEFKGPEVAAKLIGDKLSGHTSAAQTLIKPLRNLKSRGQSREGRAGSYKAIPETSQKSTSPVAH</sequence>